<dbReference type="PANTHER" id="PTHR21422">
    <property type="entry name" value="RAB3 GTPASE-ACTIVATING PROTEIN CATALYTIC SUBUNIT"/>
    <property type="match status" value="1"/>
</dbReference>
<evidence type="ECO:0000313" key="2">
    <source>
        <dbReference type="Proteomes" id="UP001359485"/>
    </source>
</evidence>
<evidence type="ECO:0008006" key="3">
    <source>
        <dbReference type="Google" id="ProtNLM"/>
    </source>
</evidence>
<protein>
    <recommendedName>
        <fullName evidence="3">Rab3 GTPase-activating protein catalytic subunit</fullName>
    </recommendedName>
</protein>
<keyword evidence="2" id="KW-1185">Reference proteome</keyword>
<dbReference type="InterPro" id="IPR045700">
    <property type="entry name" value="Rab3GAP1"/>
</dbReference>
<organism evidence="1 2">
    <name type="scientific">Polyplax serrata</name>
    <name type="common">Common mouse louse</name>
    <dbReference type="NCBI Taxonomy" id="468196"/>
    <lineage>
        <taxon>Eukaryota</taxon>
        <taxon>Metazoa</taxon>
        <taxon>Ecdysozoa</taxon>
        <taxon>Arthropoda</taxon>
        <taxon>Hexapoda</taxon>
        <taxon>Insecta</taxon>
        <taxon>Pterygota</taxon>
        <taxon>Neoptera</taxon>
        <taxon>Paraneoptera</taxon>
        <taxon>Psocodea</taxon>
        <taxon>Troctomorpha</taxon>
        <taxon>Phthiraptera</taxon>
        <taxon>Anoplura</taxon>
        <taxon>Polyplacidae</taxon>
        <taxon>Polyplax</taxon>
    </lineage>
</organism>
<dbReference type="Proteomes" id="UP001359485">
    <property type="component" value="Unassembled WGS sequence"/>
</dbReference>
<comment type="caution">
    <text evidence="1">The sequence shown here is derived from an EMBL/GenBank/DDBJ whole genome shotgun (WGS) entry which is preliminary data.</text>
</comment>
<name>A0ABR1AGE4_POLSC</name>
<gene>
    <name evidence="1" type="ORF">RUM44_003375</name>
</gene>
<proteinExistence type="predicted"/>
<accession>A0ABR1AGE4</accession>
<sequence>MDEETYHYDFTTASELEIFIARVEEILQEWGLHNKMLEECLKAGDFKLKEWCSTSENLNFADEEFKLTRYYLKCDKVNDLDDGEGKSVEDVPSQAVEDMMSIDNDFFSNGNSTENTHPISRWYGLRDFVILVPRYISSVTSESRIKILLSVVSIAGGNIKCKVPLFVQTLHPWQSYFLGIHQLGTFHTDFSMVHLKHTPSPCKYLTGLLSMFKSKIGLRMLTSPVTVSVQFTYILKDWTSTSWLQESPDFEYLGGEVLFESEVGSLPFGSSFDSIKELHLRTIWPSLLENSIMDGENYSDLDPLQAPIWRVSIAAIDNPSCLLTDYFSEFLNLSEVKHSLKEILGNIIGGGSNSNLDKVDLEISSSLNALTESKISSFSKAVIGGDRNVKKESMKTNNQTEKPISSENLMVLLYYLFPDADEDTKVPYIENLGGKPSEGSAEGTKSKCLNKTLTGMKSAPYDGLLWRLATAMSHVIHAMGGLRAAAYFWYEFTQELRYRWENGILIQG</sequence>
<dbReference type="PANTHER" id="PTHR21422:SF9">
    <property type="entry name" value="RAB3 GTPASE-ACTIVATING PROTEIN CATALYTIC SUBUNIT"/>
    <property type="match status" value="1"/>
</dbReference>
<reference evidence="1 2" key="1">
    <citation type="submission" date="2023-09" db="EMBL/GenBank/DDBJ databases">
        <title>Genomes of two closely related lineages of the louse Polyplax serrata with different host specificities.</title>
        <authorList>
            <person name="Martinu J."/>
            <person name="Tarabai H."/>
            <person name="Stefka J."/>
            <person name="Hypsa V."/>
        </authorList>
    </citation>
    <scope>NUCLEOTIDE SEQUENCE [LARGE SCALE GENOMIC DNA]</scope>
    <source>
        <strain evidence="1">98ZLc_SE</strain>
    </source>
</reference>
<dbReference type="EMBL" id="JAWJWF010000049">
    <property type="protein sequence ID" value="KAK6618994.1"/>
    <property type="molecule type" value="Genomic_DNA"/>
</dbReference>
<evidence type="ECO:0000313" key="1">
    <source>
        <dbReference type="EMBL" id="KAK6618994.1"/>
    </source>
</evidence>